<feature type="transmembrane region" description="Helical" evidence="5">
    <location>
        <begin position="82"/>
        <end position="101"/>
    </location>
</feature>
<evidence type="ECO:0000256" key="5">
    <source>
        <dbReference type="SAM" id="Phobius"/>
    </source>
</evidence>
<dbReference type="GO" id="GO:0016874">
    <property type="term" value="F:ligase activity"/>
    <property type="evidence" value="ECO:0007669"/>
    <property type="project" value="UniProtKB-KW"/>
</dbReference>
<feature type="transmembrane region" description="Helical" evidence="5">
    <location>
        <begin position="52"/>
        <end position="75"/>
    </location>
</feature>
<keyword evidence="8" id="KW-0436">Ligase</keyword>
<proteinExistence type="predicted"/>
<feature type="domain" description="O-antigen ligase-related" evidence="6">
    <location>
        <begin position="1"/>
        <end position="61"/>
    </location>
</feature>
<keyword evidence="2 5" id="KW-0812">Transmembrane</keyword>
<organism evidence="8">
    <name type="scientific">viral metagenome</name>
    <dbReference type="NCBI Taxonomy" id="1070528"/>
    <lineage>
        <taxon>unclassified sequences</taxon>
        <taxon>metagenomes</taxon>
        <taxon>organismal metagenomes</taxon>
    </lineage>
</organism>
<name>A0A6M3L7M9_9ZZZZ</name>
<evidence type="ECO:0000256" key="1">
    <source>
        <dbReference type="ARBA" id="ARBA00004141"/>
    </source>
</evidence>
<dbReference type="InterPro" id="IPR051533">
    <property type="entry name" value="WaaL-like"/>
</dbReference>
<evidence type="ECO:0000313" key="7">
    <source>
        <dbReference type="EMBL" id="QJA76171.1"/>
    </source>
</evidence>
<sequence>MIADYPAIGVGLENWQAHYPKYHQAVIRDTYFGQVNQPNRAHNDLLEIWAELGSVGMVLFLLVASALVGCSALLLKDHPQAVGIMSGIIGLAACASVGFAFKIGPVVLVLACYMGIISALFHTQMAKDGAHGSPRNCLLAIYGRRAPEA</sequence>
<feature type="transmembrane region" description="Helical" evidence="5">
    <location>
        <begin position="107"/>
        <end position="126"/>
    </location>
</feature>
<protein>
    <submittedName>
        <fullName evidence="8">Putative O-antigen ligase</fullName>
    </submittedName>
</protein>
<reference evidence="8" key="1">
    <citation type="submission" date="2020-03" db="EMBL/GenBank/DDBJ databases">
        <title>The deep terrestrial virosphere.</title>
        <authorList>
            <person name="Holmfeldt K."/>
            <person name="Nilsson E."/>
            <person name="Simone D."/>
            <person name="Lopez-Fernandez M."/>
            <person name="Wu X."/>
            <person name="de Brujin I."/>
            <person name="Lundin D."/>
            <person name="Andersson A."/>
            <person name="Bertilsson S."/>
            <person name="Dopson M."/>
        </authorList>
    </citation>
    <scope>NUCLEOTIDE SEQUENCE</scope>
    <source>
        <strain evidence="7">MM415A01569</strain>
        <strain evidence="8">MM415B02398</strain>
    </source>
</reference>
<evidence type="ECO:0000256" key="4">
    <source>
        <dbReference type="ARBA" id="ARBA00023136"/>
    </source>
</evidence>
<gene>
    <name evidence="7" type="ORF">MM415A01569_0005</name>
    <name evidence="8" type="ORF">MM415B02398_0011</name>
</gene>
<dbReference type="EMBL" id="MT142905">
    <property type="protein sequence ID" value="QJA90319.1"/>
    <property type="molecule type" value="Genomic_DNA"/>
</dbReference>
<dbReference type="Pfam" id="PF04932">
    <property type="entry name" value="Wzy_C"/>
    <property type="match status" value="1"/>
</dbReference>
<keyword evidence="4 5" id="KW-0472">Membrane</keyword>
<dbReference type="AlphaFoldDB" id="A0A6M3L7M9"/>
<evidence type="ECO:0000259" key="6">
    <source>
        <dbReference type="Pfam" id="PF04932"/>
    </source>
</evidence>
<dbReference type="InterPro" id="IPR007016">
    <property type="entry name" value="O-antigen_ligase-rel_domated"/>
</dbReference>
<dbReference type="EMBL" id="MT142209">
    <property type="protein sequence ID" value="QJA76171.1"/>
    <property type="molecule type" value="Genomic_DNA"/>
</dbReference>
<dbReference type="PANTHER" id="PTHR37422">
    <property type="entry name" value="TEICHURONIC ACID BIOSYNTHESIS PROTEIN TUAE"/>
    <property type="match status" value="1"/>
</dbReference>
<evidence type="ECO:0000313" key="8">
    <source>
        <dbReference type="EMBL" id="QJA90319.1"/>
    </source>
</evidence>
<comment type="subcellular location">
    <subcellularLocation>
        <location evidence="1">Membrane</location>
        <topology evidence="1">Multi-pass membrane protein</topology>
    </subcellularLocation>
</comment>
<evidence type="ECO:0000256" key="3">
    <source>
        <dbReference type="ARBA" id="ARBA00022989"/>
    </source>
</evidence>
<accession>A0A6M3L7M9</accession>
<dbReference type="PANTHER" id="PTHR37422:SF23">
    <property type="entry name" value="TEICHURONIC ACID BIOSYNTHESIS PROTEIN TUAE"/>
    <property type="match status" value="1"/>
</dbReference>
<keyword evidence="3 5" id="KW-1133">Transmembrane helix</keyword>
<dbReference type="GO" id="GO:0016020">
    <property type="term" value="C:membrane"/>
    <property type="evidence" value="ECO:0007669"/>
    <property type="project" value="UniProtKB-SubCell"/>
</dbReference>
<evidence type="ECO:0000256" key="2">
    <source>
        <dbReference type="ARBA" id="ARBA00022692"/>
    </source>
</evidence>